<evidence type="ECO:0000256" key="1">
    <source>
        <dbReference type="SAM" id="Phobius"/>
    </source>
</evidence>
<evidence type="ECO:0008006" key="4">
    <source>
        <dbReference type="Google" id="ProtNLM"/>
    </source>
</evidence>
<dbReference type="OrthoDB" id="2381657at2"/>
<evidence type="ECO:0000313" key="2">
    <source>
        <dbReference type="EMBL" id="CDI40636.1"/>
    </source>
</evidence>
<sequence length="127" mass="14101">MKSSADSKKIDFIRILKGVVRAYLFTLFLFLILALLIYFTSVSESIIPKAVIIISAFSIFLSGIDVTRNIDSMGWLHGGLIGFLYIAILLMLSFLIVPSFYFKWDIAIDLFLGFLTGVLAGILGVNI</sequence>
<feature type="transmembrane region" description="Helical" evidence="1">
    <location>
        <begin position="76"/>
        <end position="100"/>
    </location>
</feature>
<dbReference type="AlphaFoldDB" id="F4LTJ6"/>
<organism evidence="2 3">
    <name type="scientific">Tepidanaerobacter acetatoxydans (strain DSM 21804 / JCM 16047 / Re1)</name>
    <dbReference type="NCBI Taxonomy" id="1209989"/>
    <lineage>
        <taxon>Bacteria</taxon>
        <taxon>Bacillati</taxon>
        <taxon>Bacillota</taxon>
        <taxon>Clostridia</taxon>
        <taxon>Thermosediminibacterales</taxon>
        <taxon>Tepidanaerobacteraceae</taxon>
        <taxon>Tepidanaerobacter</taxon>
    </lineage>
</organism>
<reference evidence="3" key="1">
    <citation type="journal article" date="2013" name="Genome Announc.">
        <title>First genome sequence of a syntrophic acetate-oxidizing bacterium, Tepidanaerobacter acetatoxydans strain Re1.</title>
        <authorList>
            <person name="Manzoor S."/>
            <person name="Bongcam-Rudloff E."/>
            <person name="Schnurer A."/>
            <person name="Muller B."/>
        </authorList>
    </citation>
    <scope>NUCLEOTIDE SEQUENCE [LARGE SCALE GENOMIC DNA]</scope>
    <source>
        <strain evidence="3">Re1</strain>
    </source>
</reference>
<keyword evidence="1" id="KW-1133">Transmembrane helix</keyword>
<protein>
    <recommendedName>
        <fullName evidence="4">TIGR04086 family membrane protein</fullName>
    </recommendedName>
</protein>
<feature type="transmembrane region" description="Helical" evidence="1">
    <location>
        <begin position="106"/>
        <end position="125"/>
    </location>
</feature>
<dbReference type="Pfam" id="PF12670">
    <property type="entry name" value="DUF3792"/>
    <property type="match status" value="1"/>
</dbReference>
<proteinExistence type="predicted"/>
<keyword evidence="3" id="KW-1185">Reference proteome</keyword>
<dbReference type="HOGENOM" id="CLU_149197_0_0_9"/>
<name>F4LTJ6_TEPAE</name>
<accession>F4LTJ6</accession>
<feature type="transmembrane region" description="Helical" evidence="1">
    <location>
        <begin position="20"/>
        <end position="40"/>
    </location>
</feature>
<dbReference type="eggNOG" id="ENOG50306VQ">
    <property type="taxonomic scope" value="Bacteria"/>
</dbReference>
<dbReference type="Proteomes" id="UP000010802">
    <property type="component" value="Chromosome"/>
</dbReference>
<feature type="transmembrane region" description="Helical" evidence="1">
    <location>
        <begin position="46"/>
        <end position="64"/>
    </location>
</feature>
<dbReference type="KEGG" id="tep:TepRe1_1180"/>
<gene>
    <name evidence="2" type="ordered locus">TEPIRE1_1290</name>
</gene>
<dbReference type="InterPro" id="IPR023804">
    <property type="entry name" value="DUF3792_TM"/>
</dbReference>
<evidence type="ECO:0000313" key="3">
    <source>
        <dbReference type="Proteomes" id="UP000010802"/>
    </source>
</evidence>
<dbReference type="KEGG" id="tae:TepiRe1_1290"/>
<dbReference type="EMBL" id="HF563609">
    <property type="protein sequence ID" value="CDI40636.1"/>
    <property type="molecule type" value="Genomic_DNA"/>
</dbReference>
<dbReference type="STRING" id="1209989.TepRe1_1180"/>
<dbReference type="NCBIfam" id="TIGR04086">
    <property type="entry name" value="TIGR04086_membr"/>
    <property type="match status" value="1"/>
</dbReference>
<keyword evidence="1" id="KW-0472">Membrane</keyword>
<dbReference type="RefSeq" id="WP_013778249.1">
    <property type="nucleotide sequence ID" value="NC_015519.1"/>
</dbReference>
<keyword evidence="1" id="KW-0812">Transmembrane</keyword>